<feature type="region of interest" description="Disordered" evidence="1">
    <location>
        <begin position="1"/>
        <end position="25"/>
    </location>
</feature>
<reference evidence="3" key="1">
    <citation type="journal article" date="2023" name="Mol. Phylogenet. Evol.">
        <title>Genome-scale phylogeny and comparative genomics of the fungal order Sordariales.</title>
        <authorList>
            <person name="Hensen N."/>
            <person name="Bonometti L."/>
            <person name="Westerberg I."/>
            <person name="Brannstrom I.O."/>
            <person name="Guillou S."/>
            <person name="Cros-Aarteil S."/>
            <person name="Calhoun S."/>
            <person name="Haridas S."/>
            <person name="Kuo A."/>
            <person name="Mondo S."/>
            <person name="Pangilinan J."/>
            <person name="Riley R."/>
            <person name="LaButti K."/>
            <person name="Andreopoulos B."/>
            <person name="Lipzen A."/>
            <person name="Chen C."/>
            <person name="Yan M."/>
            <person name="Daum C."/>
            <person name="Ng V."/>
            <person name="Clum A."/>
            <person name="Steindorff A."/>
            <person name="Ohm R.A."/>
            <person name="Martin F."/>
            <person name="Silar P."/>
            <person name="Natvig D.O."/>
            <person name="Lalanne C."/>
            <person name="Gautier V."/>
            <person name="Ament-Velasquez S.L."/>
            <person name="Kruys A."/>
            <person name="Hutchinson M.I."/>
            <person name="Powell A.J."/>
            <person name="Barry K."/>
            <person name="Miller A.N."/>
            <person name="Grigoriev I.V."/>
            <person name="Debuchy R."/>
            <person name="Gladieux P."/>
            <person name="Hiltunen Thoren M."/>
            <person name="Johannesson H."/>
        </authorList>
    </citation>
    <scope>NUCLEOTIDE SEQUENCE [LARGE SCALE GENOMIC DNA]</scope>
    <source>
        <strain evidence="3">CBS 284.82</strain>
    </source>
</reference>
<gene>
    <name evidence="2" type="ORF">C8A01DRAFT_42103</name>
</gene>
<evidence type="ECO:0000256" key="1">
    <source>
        <dbReference type="SAM" id="MobiDB-lite"/>
    </source>
</evidence>
<evidence type="ECO:0000313" key="2">
    <source>
        <dbReference type="EMBL" id="KAK4031439.1"/>
    </source>
</evidence>
<proteinExistence type="predicted"/>
<protein>
    <submittedName>
        <fullName evidence="2">Uncharacterized protein</fullName>
    </submittedName>
</protein>
<dbReference type="EMBL" id="MU854808">
    <property type="protein sequence ID" value="KAK4031439.1"/>
    <property type="molecule type" value="Genomic_DNA"/>
</dbReference>
<sequence length="286" mass="31970">MAPHTIEQALRKGNNIPLPHYDSPAGNQKVSELGATTGKYPAPAVAIELKASEWTDIGDEVLLDINQALQAGQQLTPRLDEQYINEKEKSMAHTNEADVVRAAAIHLLHPVHQALDLCPTVNKSIMVRSEVQQNKMRTDISYYKIINGTPTPMAIIEFKKRGVFYYDQFKKAFKTVAAGATNPPAPTSNEKNVWKAAVANKKHKTLFEDNALKGMKQISAYAVDRHTKYCALFDYDALVLVRFDDYSRGKTDVGTYCSLTYIPYTAHSHEMRSALLGFLMEAWAHT</sequence>
<name>A0AAN6SKX6_9PEZI</name>
<accession>A0AAN6SKX6</accession>
<dbReference type="AlphaFoldDB" id="A0AAN6SKX6"/>
<evidence type="ECO:0000313" key="3">
    <source>
        <dbReference type="Proteomes" id="UP001303115"/>
    </source>
</evidence>
<organism evidence="2 3">
    <name type="scientific">Parachaetomium inaequale</name>
    <dbReference type="NCBI Taxonomy" id="2588326"/>
    <lineage>
        <taxon>Eukaryota</taxon>
        <taxon>Fungi</taxon>
        <taxon>Dikarya</taxon>
        <taxon>Ascomycota</taxon>
        <taxon>Pezizomycotina</taxon>
        <taxon>Sordariomycetes</taxon>
        <taxon>Sordariomycetidae</taxon>
        <taxon>Sordariales</taxon>
        <taxon>Chaetomiaceae</taxon>
        <taxon>Parachaetomium</taxon>
    </lineage>
</organism>
<keyword evidence="3" id="KW-1185">Reference proteome</keyword>
<dbReference type="Proteomes" id="UP001303115">
    <property type="component" value="Unassembled WGS sequence"/>
</dbReference>
<comment type="caution">
    <text evidence="2">The sequence shown here is derived from an EMBL/GenBank/DDBJ whole genome shotgun (WGS) entry which is preliminary data.</text>
</comment>